<dbReference type="Gene3D" id="1.10.3230.30">
    <property type="entry name" value="Phage gp6-like head-tail connector protein"/>
    <property type="match status" value="1"/>
</dbReference>
<name>A0A6J5MRA5_9CAUD</name>
<dbReference type="CDD" id="cd08054">
    <property type="entry name" value="gp6"/>
    <property type="match status" value="1"/>
</dbReference>
<proteinExistence type="predicted"/>
<evidence type="ECO:0000313" key="1">
    <source>
        <dbReference type="EMBL" id="CAB4149002.1"/>
    </source>
</evidence>
<dbReference type="EMBL" id="LR796509">
    <property type="protein sequence ID" value="CAB4149002.1"/>
    <property type="molecule type" value="Genomic_DNA"/>
</dbReference>
<organism evidence="1">
    <name type="scientific">uncultured Caudovirales phage</name>
    <dbReference type="NCBI Taxonomy" id="2100421"/>
    <lineage>
        <taxon>Viruses</taxon>
        <taxon>Duplodnaviria</taxon>
        <taxon>Heunggongvirae</taxon>
        <taxon>Uroviricota</taxon>
        <taxon>Caudoviricetes</taxon>
        <taxon>Peduoviridae</taxon>
        <taxon>Maltschvirus</taxon>
        <taxon>Maltschvirus maltsch</taxon>
    </lineage>
</organism>
<protein>
    <submittedName>
        <fullName evidence="1">Gp6 domain containing protein</fullName>
    </submittedName>
</protein>
<sequence length="202" mass="22386">MAITNGYCTLAELKASLAITDSVDDTPLEAAVTSASRMIDDYTGRFFYADGTTGSPVYRYYTPEDAYILPVDDFVSITQIATDDNFNQTYESVWATSDFLTEPVNNPRRGWPYSRILAVGSYVFPYFLPQAVRVRGVWGWAAVPSEINMATLIQASRLFVRRQSPFGIAGTPDLGTVRLSAKLDADVEALVRPFRKQNGIAK</sequence>
<gene>
    <name evidence="1" type="ORF">UFOVP534_38</name>
</gene>
<accession>A0A6J5MRA5</accession>
<reference evidence="1" key="1">
    <citation type="submission" date="2020-04" db="EMBL/GenBank/DDBJ databases">
        <authorList>
            <person name="Chiriac C."/>
            <person name="Salcher M."/>
            <person name="Ghai R."/>
            <person name="Kavagutti S V."/>
        </authorList>
    </citation>
    <scope>NUCLEOTIDE SEQUENCE</scope>
</reference>